<evidence type="ECO:0000259" key="1">
    <source>
        <dbReference type="Pfam" id="PF13088"/>
    </source>
</evidence>
<dbReference type="InterPro" id="IPR011040">
    <property type="entry name" value="Sialidase"/>
</dbReference>
<dbReference type="PANTHER" id="PTHR43752:SF2">
    <property type="entry name" value="BNR_ASP-BOX REPEAT FAMILY PROTEIN"/>
    <property type="match status" value="1"/>
</dbReference>
<dbReference type="Gene3D" id="2.120.10.10">
    <property type="match status" value="1"/>
</dbReference>
<evidence type="ECO:0000313" key="2">
    <source>
        <dbReference type="EMBL" id="MCU6744739.1"/>
    </source>
</evidence>
<dbReference type="Proteomes" id="UP001652432">
    <property type="component" value="Unassembled WGS sequence"/>
</dbReference>
<dbReference type="GO" id="GO:0016787">
    <property type="term" value="F:hydrolase activity"/>
    <property type="evidence" value="ECO:0007669"/>
    <property type="project" value="UniProtKB-KW"/>
</dbReference>
<protein>
    <submittedName>
        <fullName evidence="2">Glycoside hydrolase</fullName>
    </submittedName>
</protein>
<dbReference type="CDD" id="cd15482">
    <property type="entry name" value="Sialidase_non-viral"/>
    <property type="match status" value="1"/>
</dbReference>
<dbReference type="Pfam" id="PF13088">
    <property type="entry name" value="BNR_2"/>
    <property type="match status" value="1"/>
</dbReference>
<feature type="domain" description="Sialidase" evidence="1">
    <location>
        <begin position="43"/>
        <end position="323"/>
    </location>
</feature>
<evidence type="ECO:0000313" key="3">
    <source>
        <dbReference type="Proteomes" id="UP001652432"/>
    </source>
</evidence>
<comment type="caution">
    <text evidence="2">The sequence shown here is derived from an EMBL/GenBank/DDBJ whole genome shotgun (WGS) entry which is preliminary data.</text>
</comment>
<keyword evidence="3" id="KW-1185">Reference proteome</keyword>
<sequence length="348" mass="40020">MMNKEDFFYDATVALCAKPEYAFAREPVLRRMADGSLISTALSGGPGEPHEDNFVLSVRSEDEGKTWSKPEILFRHGERAVWVTEIFTEGVRPMMFVHTYHTPSFYREIHSYISYGSEDGKKWEMPRNIPNGLGNFSVRQGIVLSNNTWLFPVYWQAVEEGWDWIEAPAKAPDYVTMKWPTRCGVIISEDQGKSFSIYGDLRADYPLWENNVCELPDRSLLMLMRAEFSGVLYRSMSYDMGKTWSIPEPTEIPNPNSKISLCRIRNKIVLALNPAPPASKTVFSARKNLSLWVSDDGLNWNKQIPVAKPEKALFYPHLLPQDDKEMLYLMCEDGEVHYFVKIPYEAFL</sequence>
<dbReference type="SUPFAM" id="SSF50939">
    <property type="entry name" value="Sialidases"/>
    <property type="match status" value="1"/>
</dbReference>
<dbReference type="EMBL" id="JAOQKJ010000007">
    <property type="protein sequence ID" value="MCU6744739.1"/>
    <property type="molecule type" value="Genomic_DNA"/>
</dbReference>
<name>A0ABT2T3B6_9FIRM</name>
<dbReference type="RefSeq" id="WP_262574833.1">
    <property type="nucleotide sequence ID" value="NZ_JAOQKJ010000007.1"/>
</dbReference>
<gene>
    <name evidence="2" type="ORF">OCV77_09550</name>
</gene>
<dbReference type="InterPro" id="IPR036278">
    <property type="entry name" value="Sialidase_sf"/>
</dbReference>
<proteinExistence type="predicted"/>
<keyword evidence="2" id="KW-0378">Hydrolase</keyword>
<organism evidence="2 3">
    <name type="scientific">Suilimivivens aceti</name>
    <dbReference type="NCBI Taxonomy" id="2981774"/>
    <lineage>
        <taxon>Bacteria</taxon>
        <taxon>Bacillati</taxon>
        <taxon>Bacillota</taxon>
        <taxon>Clostridia</taxon>
        <taxon>Lachnospirales</taxon>
        <taxon>Lachnospiraceae</taxon>
        <taxon>Suilimivivens</taxon>
    </lineage>
</organism>
<dbReference type="PANTHER" id="PTHR43752">
    <property type="entry name" value="BNR/ASP-BOX REPEAT FAMILY PROTEIN"/>
    <property type="match status" value="1"/>
</dbReference>
<accession>A0ABT2T3B6</accession>
<reference evidence="2 3" key="1">
    <citation type="journal article" date="2021" name="ISME Commun">
        <title>Automated analysis of genomic sequences facilitates high-throughput and comprehensive description of bacteria.</title>
        <authorList>
            <person name="Hitch T.C.A."/>
        </authorList>
    </citation>
    <scope>NUCLEOTIDE SEQUENCE [LARGE SCALE GENOMIC DNA]</scope>
    <source>
        <strain evidence="2 3">Sanger_18</strain>
    </source>
</reference>